<organism evidence="6 7">
    <name type="scientific">Clitoria ternatea</name>
    <name type="common">Butterfly pea</name>
    <dbReference type="NCBI Taxonomy" id="43366"/>
    <lineage>
        <taxon>Eukaryota</taxon>
        <taxon>Viridiplantae</taxon>
        <taxon>Streptophyta</taxon>
        <taxon>Embryophyta</taxon>
        <taxon>Tracheophyta</taxon>
        <taxon>Spermatophyta</taxon>
        <taxon>Magnoliopsida</taxon>
        <taxon>eudicotyledons</taxon>
        <taxon>Gunneridae</taxon>
        <taxon>Pentapetalae</taxon>
        <taxon>rosids</taxon>
        <taxon>fabids</taxon>
        <taxon>Fabales</taxon>
        <taxon>Fabaceae</taxon>
        <taxon>Papilionoideae</taxon>
        <taxon>50 kb inversion clade</taxon>
        <taxon>NPAAA clade</taxon>
        <taxon>indigoferoid/millettioid clade</taxon>
        <taxon>Phaseoleae</taxon>
        <taxon>Clitoria</taxon>
    </lineage>
</organism>
<comment type="subcellular location">
    <subcellularLocation>
        <location evidence="1">Plastid</location>
        <location evidence="1">Chloroplast</location>
    </subcellularLocation>
</comment>
<keyword evidence="7" id="KW-1185">Reference proteome</keyword>
<evidence type="ECO:0000313" key="7">
    <source>
        <dbReference type="Proteomes" id="UP001359559"/>
    </source>
</evidence>
<dbReference type="InterPro" id="IPR023803">
    <property type="entry name" value="Ribosomal_bS16_dom_sf"/>
</dbReference>
<sequence length="125" mass="14032">MVVRIRLARLGCRNNPFYRVIVTDSRTTRDGKNIEVLGFYNPIGKDDEKKMRLKLERIKYWLSVGAQPSEPVERLLGRAGMGRQGGQLDKFPIDALNEEKPTNTENSENNGTSPEAIFSIGLPVA</sequence>
<comment type="similarity">
    <text evidence="2">Belongs to the bacterial ribosomal protein bS16 family.</text>
</comment>
<proteinExistence type="inferred from homology"/>
<evidence type="ECO:0000313" key="6">
    <source>
        <dbReference type="EMBL" id="KAK7279038.1"/>
    </source>
</evidence>
<dbReference type="GO" id="GO:0003735">
    <property type="term" value="F:structural constituent of ribosome"/>
    <property type="evidence" value="ECO:0007669"/>
    <property type="project" value="InterPro"/>
</dbReference>
<dbReference type="PANTHER" id="PTHR12919">
    <property type="entry name" value="30S RIBOSOMAL PROTEIN S16"/>
    <property type="match status" value="1"/>
</dbReference>
<evidence type="ECO:0000256" key="4">
    <source>
        <dbReference type="ARBA" id="ARBA00023274"/>
    </source>
</evidence>
<dbReference type="AlphaFoldDB" id="A0AAN9IFJ9"/>
<dbReference type="NCBIfam" id="TIGR00002">
    <property type="entry name" value="S16"/>
    <property type="match status" value="1"/>
</dbReference>
<dbReference type="GO" id="GO:0032543">
    <property type="term" value="P:mitochondrial translation"/>
    <property type="evidence" value="ECO:0007669"/>
    <property type="project" value="TreeGrafter"/>
</dbReference>
<keyword evidence="4" id="KW-0687">Ribonucleoprotein</keyword>
<dbReference type="PANTHER" id="PTHR12919:SF33">
    <property type="entry name" value="30S RIBOSOMAL S16-LIKE PROTEIN"/>
    <property type="match status" value="1"/>
</dbReference>
<protein>
    <recommendedName>
        <fullName evidence="8">Ribosomal protein S16</fullName>
    </recommendedName>
</protein>
<dbReference type="GO" id="GO:0009507">
    <property type="term" value="C:chloroplast"/>
    <property type="evidence" value="ECO:0007669"/>
    <property type="project" value="UniProtKB-SubCell"/>
</dbReference>
<dbReference type="GO" id="GO:0015935">
    <property type="term" value="C:small ribosomal subunit"/>
    <property type="evidence" value="ECO:0007669"/>
    <property type="project" value="TreeGrafter"/>
</dbReference>
<evidence type="ECO:0000256" key="5">
    <source>
        <dbReference type="SAM" id="MobiDB-lite"/>
    </source>
</evidence>
<dbReference type="InterPro" id="IPR000307">
    <property type="entry name" value="Ribosomal_bS16"/>
</dbReference>
<evidence type="ECO:0000256" key="2">
    <source>
        <dbReference type="ARBA" id="ARBA00006668"/>
    </source>
</evidence>
<feature type="region of interest" description="Disordered" evidence="5">
    <location>
        <begin position="95"/>
        <end position="125"/>
    </location>
</feature>
<feature type="compositionally biased region" description="Low complexity" evidence="5">
    <location>
        <begin position="103"/>
        <end position="115"/>
    </location>
</feature>
<dbReference type="SUPFAM" id="SSF54565">
    <property type="entry name" value="Ribosomal protein S16"/>
    <property type="match status" value="1"/>
</dbReference>
<evidence type="ECO:0008006" key="8">
    <source>
        <dbReference type="Google" id="ProtNLM"/>
    </source>
</evidence>
<gene>
    <name evidence="6" type="ORF">RJT34_24081</name>
</gene>
<keyword evidence="3" id="KW-0689">Ribosomal protein</keyword>
<reference evidence="6 7" key="1">
    <citation type="submission" date="2024-01" db="EMBL/GenBank/DDBJ databases">
        <title>The genomes of 5 underutilized Papilionoideae crops provide insights into root nodulation and disease resistance.</title>
        <authorList>
            <person name="Yuan L."/>
        </authorList>
    </citation>
    <scope>NUCLEOTIDE SEQUENCE [LARGE SCALE GENOMIC DNA]</scope>
    <source>
        <strain evidence="6">LY-2023</strain>
        <tissue evidence="6">Leaf</tissue>
    </source>
</reference>
<dbReference type="HAMAP" id="MF_00385">
    <property type="entry name" value="Ribosomal_bS16"/>
    <property type="match status" value="1"/>
</dbReference>
<dbReference type="GO" id="GO:0005739">
    <property type="term" value="C:mitochondrion"/>
    <property type="evidence" value="ECO:0007669"/>
    <property type="project" value="GOC"/>
</dbReference>
<evidence type="ECO:0000256" key="3">
    <source>
        <dbReference type="ARBA" id="ARBA00022980"/>
    </source>
</evidence>
<name>A0AAN9IFJ9_CLITE</name>
<comment type="caution">
    <text evidence="6">The sequence shown here is derived from an EMBL/GenBank/DDBJ whole genome shotgun (WGS) entry which is preliminary data.</text>
</comment>
<evidence type="ECO:0000256" key="1">
    <source>
        <dbReference type="ARBA" id="ARBA00004229"/>
    </source>
</evidence>
<dbReference type="EMBL" id="JAYKXN010000006">
    <property type="protein sequence ID" value="KAK7279038.1"/>
    <property type="molecule type" value="Genomic_DNA"/>
</dbReference>
<dbReference type="Pfam" id="PF00886">
    <property type="entry name" value="Ribosomal_S16"/>
    <property type="match status" value="1"/>
</dbReference>
<accession>A0AAN9IFJ9</accession>
<dbReference type="Gene3D" id="3.30.1320.10">
    <property type="match status" value="1"/>
</dbReference>
<dbReference type="Proteomes" id="UP001359559">
    <property type="component" value="Unassembled WGS sequence"/>
</dbReference>